<evidence type="ECO:0000256" key="1">
    <source>
        <dbReference type="SAM" id="MobiDB-lite"/>
    </source>
</evidence>
<keyword evidence="3" id="KW-1185">Reference proteome</keyword>
<dbReference type="GO" id="GO:0003677">
    <property type="term" value="F:DNA binding"/>
    <property type="evidence" value="ECO:0007669"/>
    <property type="project" value="UniProtKB-KW"/>
</dbReference>
<evidence type="ECO:0000313" key="2">
    <source>
        <dbReference type="EMBL" id="GLD46987.1"/>
    </source>
</evidence>
<accession>A0AAD3M3P4</accession>
<feature type="region of interest" description="Disordered" evidence="1">
    <location>
        <begin position="1"/>
        <end position="45"/>
    </location>
</feature>
<feature type="region of interest" description="Disordered" evidence="1">
    <location>
        <begin position="59"/>
        <end position="80"/>
    </location>
</feature>
<name>A0AAD3M3P4_LATJO</name>
<sequence>MAVLPEDDLDNSEAEEQLNGEEPSAKPPSDDDSGSDTPHSSGSLISVKVVFDIPDGAEAAAATNGASPDEGPPAKVKRSRMKRIQKFFCRTIRTLFGLKKREEE</sequence>
<keyword evidence="2" id="KW-0418">Kinase</keyword>
<keyword evidence="2" id="KW-0371">Homeobox</keyword>
<dbReference type="AlphaFoldDB" id="A0AAD3M3P4"/>
<dbReference type="Proteomes" id="UP001279410">
    <property type="component" value="Unassembled WGS sequence"/>
</dbReference>
<evidence type="ECO:0000313" key="3">
    <source>
        <dbReference type="Proteomes" id="UP001279410"/>
    </source>
</evidence>
<dbReference type="EMBL" id="BRZM01000003">
    <property type="protein sequence ID" value="GLD46987.1"/>
    <property type="molecule type" value="Genomic_DNA"/>
</dbReference>
<reference evidence="2" key="1">
    <citation type="submission" date="2022-08" db="EMBL/GenBank/DDBJ databases">
        <title>Genome sequencing of akame (Lates japonicus).</title>
        <authorList>
            <person name="Hashiguchi Y."/>
            <person name="Takahashi H."/>
        </authorList>
    </citation>
    <scope>NUCLEOTIDE SEQUENCE</scope>
    <source>
        <strain evidence="2">Kochi</strain>
    </source>
</reference>
<comment type="caution">
    <text evidence="2">The sequence shown here is derived from an EMBL/GenBank/DDBJ whole genome shotgun (WGS) entry which is preliminary data.</text>
</comment>
<keyword evidence="2" id="KW-0238">DNA-binding</keyword>
<gene>
    <name evidence="2" type="ORF">AKAME5_000124900</name>
</gene>
<proteinExistence type="predicted"/>
<feature type="compositionally biased region" description="Acidic residues" evidence="1">
    <location>
        <begin position="1"/>
        <end position="19"/>
    </location>
</feature>
<keyword evidence="2" id="KW-0808">Transferase</keyword>
<dbReference type="GO" id="GO:0016301">
    <property type="term" value="F:kinase activity"/>
    <property type="evidence" value="ECO:0007669"/>
    <property type="project" value="UniProtKB-KW"/>
</dbReference>
<protein>
    <submittedName>
        <fullName evidence="2">Homeodomain-interacting protein kinase 2-like protein</fullName>
    </submittedName>
</protein>
<organism evidence="2 3">
    <name type="scientific">Lates japonicus</name>
    <name type="common">Japanese lates</name>
    <dbReference type="NCBI Taxonomy" id="270547"/>
    <lineage>
        <taxon>Eukaryota</taxon>
        <taxon>Metazoa</taxon>
        <taxon>Chordata</taxon>
        <taxon>Craniata</taxon>
        <taxon>Vertebrata</taxon>
        <taxon>Euteleostomi</taxon>
        <taxon>Actinopterygii</taxon>
        <taxon>Neopterygii</taxon>
        <taxon>Teleostei</taxon>
        <taxon>Neoteleostei</taxon>
        <taxon>Acanthomorphata</taxon>
        <taxon>Carangaria</taxon>
        <taxon>Carangaria incertae sedis</taxon>
        <taxon>Centropomidae</taxon>
        <taxon>Lates</taxon>
    </lineage>
</organism>